<dbReference type="Proteomes" id="UP000824087">
    <property type="component" value="Unassembled WGS sequence"/>
</dbReference>
<keyword evidence="1" id="KW-0472">Membrane</keyword>
<sequence>MVKSSNKHTGMLAVGCIVIWGVFLYFTFHQPVSKDPVFEVYSNINKVYQNFEIDYLSYVKTATDYEGNDLKDHTHITYTPIDNTKLGTYNVEYTLTDDHNRSVTRTVRIKIEAYPGASNVSTDPGASYISEEELRDKINGTQGGM</sequence>
<dbReference type="Gene3D" id="2.60.40.10">
    <property type="entry name" value="Immunoglobulins"/>
    <property type="match status" value="1"/>
</dbReference>
<feature type="transmembrane region" description="Helical" evidence="1">
    <location>
        <begin position="12"/>
        <end position="28"/>
    </location>
</feature>
<evidence type="ECO:0000313" key="3">
    <source>
        <dbReference type="Proteomes" id="UP000824087"/>
    </source>
</evidence>
<proteinExistence type="predicted"/>
<organism evidence="2 3">
    <name type="scientific">Candidatus Fimihabitans intestinipullorum</name>
    <dbReference type="NCBI Taxonomy" id="2840820"/>
    <lineage>
        <taxon>Bacteria</taxon>
        <taxon>Bacillati</taxon>
        <taxon>Mycoplasmatota</taxon>
        <taxon>Mycoplasmatota incertae sedis</taxon>
        <taxon>Candidatus Fimihabitans</taxon>
    </lineage>
</organism>
<reference evidence="2" key="1">
    <citation type="submission" date="2020-10" db="EMBL/GenBank/DDBJ databases">
        <authorList>
            <person name="Gilroy R."/>
        </authorList>
    </citation>
    <scope>NUCLEOTIDE SEQUENCE</scope>
    <source>
        <strain evidence="2">CHK197-8231</strain>
    </source>
</reference>
<comment type="caution">
    <text evidence="2">The sequence shown here is derived from an EMBL/GenBank/DDBJ whole genome shotgun (WGS) entry which is preliminary data.</text>
</comment>
<evidence type="ECO:0008006" key="4">
    <source>
        <dbReference type="Google" id="ProtNLM"/>
    </source>
</evidence>
<dbReference type="EMBL" id="DVML01000007">
    <property type="protein sequence ID" value="HIU22074.1"/>
    <property type="molecule type" value="Genomic_DNA"/>
</dbReference>
<dbReference type="InterPro" id="IPR013783">
    <property type="entry name" value="Ig-like_fold"/>
</dbReference>
<gene>
    <name evidence="2" type="ORF">IAD49_00615</name>
</gene>
<reference evidence="2" key="2">
    <citation type="journal article" date="2021" name="PeerJ">
        <title>Extensive microbial diversity within the chicken gut microbiome revealed by metagenomics and culture.</title>
        <authorList>
            <person name="Gilroy R."/>
            <person name="Ravi A."/>
            <person name="Getino M."/>
            <person name="Pursley I."/>
            <person name="Horton D.L."/>
            <person name="Alikhan N.F."/>
            <person name="Baker D."/>
            <person name="Gharbi K."/>
            <person name="Hall N."/>
            <person name="Watson M."/>
            <person name="Adriaenssens E.M."/>
            <person name="Foster-Nyarko E."/>
            <person name="Jarju S."/>
            <person name="Secka A."/>
            <person name="Antonio M."/>
            <person name="Oren A."/>
            <person name="Chaudhuri R.R."/>
            <person name="La Ragione R."/>
            <person name="Hildebrand F."/>
            <person name="Pallen M.J."/>
        </authorList>
    </citation>
    <scope>NUCLEOTIDE SEQUENCE</scope>
    <source>
        <strain evidence="2">CHK197-8231</strain>
    </source>
</reference>
<evidence type="ECO:0000256" key="1">
    <source>
        <dbReference type="SAM" id="Phobius"/>
    </source>
</evidence>
<evidence type="ECO:0000313" key="2">
    <source>
        <dbReference type="EMBL" id="HIU22074.1"/>
    </source>
</evidence>
<protein>
    <recommendedName>
        <fullName evidence="4">Pesticidal crystal protein Cry22Aa Ig-like domain-containing protein</fullName>
    </recommendedName>
</protein>
<dbReference type="AlphaFoldDB" id="A0A9D1L226"/>
<name>A0A9D1L226_9BACT</name>
<keyword evidence="1" id="KW-1133">Transmembrane helix</keyword>
<accession>A0A9D1L226</accession>
<keyword evidence="1" id="KW-0812">Transmembrane</keyword>